<evidence type="ECO:0000259" key="1">
    <source>
        <dbReference type="Pfam" id="PF02627"/>
    </source>
</evidence>
<dbReference type="PANTHER" id="PTHR34846">
    <property type="entry name" value="4-CARBOXYMUCONOLACTONE DECARBOXYLASE FAMILY PROTEIN (AFU_ORTHOLOGUE AFUA_6G11590)"/>
    <property type="match status" value="1"/>
</dbReference>
<keyword evidence="3" id="KW-1185">Reference proteome</keyword>
<gene>
    <name evidence="2" type="ORF">BSQ44_04135</name>
</gene>
<dbReference type="AlphaFoldDB" id="A0A1L3SMV5"/>
<dbReference type="SUPFAM" id="SSF69118">
    <property type="entry name" value="AhpD-like"/>
    <property type="match status" value="1"/>
</dbReference>
<protein>
    <recommendedName>
        <fullName evidence="1">Carboxymuconolactone decarboxylase-like domain-containing protein</fullName>
    </recommendedName>
</protein>
<evidence type="ECO:0000313" key="2">
    <source>
        <dbReference type="EMBL" id="APH70665.1"/>
    </source>
</evidence>
<dbReference type="GO" id="GO:0051920">
    <property type="term" value="F:peroxiredoxin activity"/>
    <property type="evidence" value="ECO:0007669"/>
    <property type="project" value="InterPro"/>
</dbReference>
<reference evidence="3" key="1">
    <citation type="submission" date="2016-11" db="EMBL/GenBank/DDBJ databases">
        <title>Mesorhizobium oceanicum sp. nov., isolated from deep seawater in South China Sea.</title>
        <authorList>
            <person name="Fu G.-Y."/>
        </authorList>
    </citation>
    <scope>NUCLEOTIDE SEQUENCE [LARGE SCALE GENOMIC DNA]</scope>
    <source>
        <strain evidence="3">B7</strain>
    </source>
</reference>
<dbReference type="Gene3D" id="1.20.1290.10">
    <property type="entry name" value="AhpD-like"/>
    <property type="match status" value="1"/>
</dbReference>
<dbReference type="RefSeq" id="WP_072602074.1">
    <property type="nucleotide sequence ID" value="NZ_CP018171.1"/>
</dbReference>
<sequence length="196" mass="21820">MAPRLKMLERSEMTRTQTLLVDTCTFNGAPDALIASIFTRSEVGRVWLRAWNEVLNGGIVPVEIKEMCRVLLSTRHECGYCSTVRSRVAAAEGLSEEKLMATIEFEDSPLLSERERAALRFALLFHEGDDALDSDDVFDAIKQHFSEEEIIELALLCAETAGVGKFARALQVRTWDEACEIQPKLRGQSTVAVAAE</sequence>
<dbReference type="STRING" id="1670800.BSQ44_04135"/>
<dbReference type="EMBL" id="CP018171">
    <property type="protein sequence ID" value="APH70665.1"/>
    <property type="molecule type" value="Genomic_DNA"/>
</dbReference>
<dbReference type="InterPro" id="IPR029032">
    <property type="entry name" value="AhpD-like"/>
</dbReference>
<accession>A0A1L3SMV5</accession>
<dbReference type="Pfam" id="PF02627">
    <property type="entry name" value="CMD"/>
    <property type="match status" value="1"/>
</dbReference>
<dbReference type="KEGG" id="meso:BSQ44_04135"/>
<name>A0A1L3SMV5_9HYPH</name>
<dbReference type="InterPro" id="IPR003779">
    <property type="entry name" value="CMD-like"/>
</dbReference>
<evidence type="ECO:0000313" key="3">
    <source>
        <dbReference type="Proteomes" id="UP000182840"/>
    </source>
</evidence>
<dbReference type="PANTHER" id="PTHR34846:SF5">
    <property type="entry name" value="CARBOXYMUCONOLACTONE DECARBOXYLASE-LIKE DOMAIN-CONTAINING PROTEIN"/>
    <property type="match status" value="1"/>
</dbReference>
<organism evidence="2 3">
    <name type="scientific">Aquibium oceanicum</name>
    <dbReference type="NCBI Taxonomy" id="1670800"/>
    <lineage>
        <taxon>Bacteria</taxon>
        <taxon>Pseudomonadati</taxon>
        <taxon>Pseudomonadota</taxon>
        <taxon>Alphaproteobacteria</taxon>
        <taxon>Hyphomicrobiales</taxon>
        <taxon>Phyllobacteriaceae</taxon>
        <taxon>Aquibium</taxon>
    </lineage>
</organism>
<feature type="domain" description="Carboxymuconolactone decarboxylase-like" evidence="1">
    <location>
        <begin position="42"/>
        <end position="122"/>
    </location>
</feature>
<proteinExistence type="predicted"/>
<dbReference type="OrthoDB" id="9801997at2"/>
<dbReference type="Proteomes" id="UP000182840">
    <property type="component" value="Chromosome"/>
</dbReference>